<evidence type="ECO:0000256" key="4">
    <source>
        <dbReference type="ARBA" id="ARBA00023125"/>
    </source>
</evidence>
<dbReference type="Pfam" id="PF04082">
    <property type="entry name" value="Fungal_trans"/>
    <property type="match status" value="1"/>
</dbReference>
<proteinExistence type="predicted"/>
<evidence type="ECO:0000256" key="2">
    <source>
        <dbReference type="ARBA" id="ARBA00022723"/>
    </source>
</evidence>
<evidence type="ECO:0000256" key="7">
    <source>
        <dbReference type="SAM" id="MobiDB-lite"/>
    </source>
</evidence>
<dbReference type="Proteomes" id="UP000799428">
    <property type="component" value="Unassembled WGS sequence"/>
</dbReference>
<sequence length="716" mass="80596">MEDIENSSADRTTPRRISQACQRCRSLKTRCLPSPQSGTCQRCSTSEKECVWAEIPRRVKRPRGPSRIAQVEQKIDGIFASLVNSDISTPTPLLTAQSSGTRPNSTTSTQIPLPERPIAPGSWLPFPSSFSQEPSQPDVEADSCRKEAEPTAEYIEKLREIHSFGDNIDTTRAPDGAFQSKMARCEPLIRSEFVKGLLANGEAEALLAEFRSMSPSFPFVPIAQHVTVQELSVTKPMLFLSIMTVASWKDHKRQMALDLQYRTEFANHTIIHPHRTMSLLQSVLVYLSWYHFVFSHKTQQIFFLQQLAIGLALDLGLHQKTIKGPIDFPGMPKKTPPSPEDRRERQRTFLACYFLSSMIANSMQKPNLLKYSAYMGECGTALRNDLEYSSDVIIGHLISLRRIDDQIHDAFYSEDNIDLPITDPRILMNLRFMETQMDDWKREIYGEEFQRGKNLHIQSTLDLSYAFTEMQLYSIGLRATPTFLQPSAANPTQLNALLSSLEAGKHFLDMLLAFPVSDYNLISFSEWMRLPYVVMTISRLNIASEAHTAAQWNVKTAQDRVRLDLYLESLCYRMQSLSTYDKPKQPHPDFWWAMRIVMDLTRTWYCRKTQPKKTASTQPTPGDILTPETSGAFSQGSGESFGLTPGGFAFPELGEGSTGDMTECPGGSSMDPFAMMMSANLDMDQFLDGGIWGNDLYEGMGFGGRGTNFSVGGRPN</sequence>
<feature type="domain" description="Zn(2)-C6 fungal-type" evidence="8">
    <location>
        <begin position="20"/>
        <end position="50"/>
    </location>
</feature>
<dbReference type="InterPro" id="IPR051089">
    <property type="entry name" value="prtT"/>
</dbReference>
<dbReference type="InterPro" id="IPR036864">
    <property type="entry name" value="Zn2-C6_fun-type_DNA-bd_sf"/>
</dbReference>
<keyword evidence="6" id="KW-0539">Nucleus</keyword>
<dbReference type="CDD" id="cd12148">
    <property type="entry name" value="fungal_TF_MHR"/>
    <property type="match status" value="1"/>
</dbReference>
<dbReference type="SMART" id="SM00066">
    <property type="entry name" value="GAL4"/>
    <property type="match status" value="1"/>
</dbReference>
<evidence type="ECO:0000256" key="5">
    <source>
        <dbReference type="ARBA" id="ARBA00023163"/>
    </source>
</evidence>
<evidence type="ECO:0000256" key="3">
    <source>
        <dbReference type="ARBA" id="ARBA00023015"/>
    </source>
</evidence>
<dbReference type="GO" id="GO:0005634">
    <property type="term" value="C:nucleus"/>
    <property type="evidence" value="ECO:0007669"/>
    <property type="project" value="UniProtKB-SubCell"/>
</dbReference>
<dbReference type="AlphaFoldDB" id="A0A6G1KP99"/>
<evidence type="ECO:0000256" key="1">
    <source>
        <dbReference type="ARBA" id="ARBA00004123"/>
    </source>
</evidence>
<reference evidence="9" key="1">
    <citation type="journal article" date="2020" name="Stud. Mycol.">
        <title>101 Dothideomycetes genomes: a test case for predicting lifestyles and emergence of pathogens.</title>
        <authorList>
            <person name="Haridas S."/>
            <person name="Albert R."/>
            <person name="Binder M."/>
            <person name="Bloem J."/>
            <person name="Labutti K."/>
            <person name="Salamov A."/>
            <person name="Andreopoulos B."/>
            <person name="Baker S."/>
            <person name="Barry K."/>
            <person name="Bills G."/>
            <person name="Bluhm B."/>
            <person name="Cannon C."/>
            <person name="Castanera R."/>
            <person name="Culley D."/>
            <person name="Daum C."/>
            <person name="Ezra D."/>
            <person name="Gonzalez J."/>
            <person name="Henrissat B."/>
            <person name="Kuo A."/>
            <person name="Liang C."/>
            <person name="Lipzen A."/>
            <person name="Lutzoni F."/>
            <person name="Magnuson J."/>
            <person name="Mondo S."/>
            <person name="Nolan M."/>
            <person name="Ohm R."/>
            <person name="Pangilinan J."/>
            <person name="Park H.-J."/>
            <person name="Ramirez L."/>
            <person name="Alfaro M."/>
            <person name="Sun H."/>
            <person name="Tritt A."/>
            <person name="Yoshinaga Y."/>
            <person name="Zwiers L.-H."/>
            <person name="Turgeon B."/>
            <person name="Goodwin S."/>
            <person name="Spatafora J."/>
            <person name="Crous P."/>
            <person name="Grigoriev I."/>
        </authorList>
    </citation>
    <scope>NUCLEOTIDE SEQUENCE</scope>
    <source>
        <strain evidence="9">CBS 279.74</strain>
    </source>
</reference>
<evidence type="ECO:0000256" key="6">
    <source>
        <dbReference type="ARBA" id="ARBA00023242"/>
    </source>
</evidence>
<dbReference type="GO" id="GO:0000976">
    <property type="term" value="F:transcription cis-regulatory region binding"/>
    <property type="evidence" value="ECO:0007669"/>
    <property type="project" value="TreeGrafter"/>
</dbReference>
<evidence type="ECO:0000259" key="8">
    <source>
        <dbReference type="PROSITE" id="PS00463"/>
    </source>
</evidence>
<dbReference type="PANTHER" id="PTHR31845:SF10">
    <property type="entry name" value="ZN(II)2CYS6 TRANSCRIPTION FACTOR (EUROFUNG)"/>
    <property type="match status" value="1"/>
</dbReference>
<feature type="compositionally biased region" description="Polar residues" evidence="7">
    <location>
        <begin position="89"/>
        <end position="111"/>
    </location>
</feature>
<keyword evidence="10" id="KW-1185">Reference proteome</keyword>
<feature type="compositionally biased region" description="Polar residues" evidence="7">
    <location>
        <begin position="627"/>
        <end position="638"/>
    </location>
</feature>
<feature type="region of interest" description="Disordered" evidence="7">
    <location>
        <begin position="610"/>
        <end position="667"/>
    </location>
</feature>
<keyword evidence="4" id="KW-0238">DNA-binding</keyword>
<dbReference type="Gene3D" id="4.10.240.10">
    <property type="entry name" value="Zn(2)-C6 fungal-type DNA-binding domain"/>
    <property type="match status" value="1"/>
</dbReference>
<dbReference type="InterPro" id="IPR001138">
    <property type="entry name" value="Zn2Cys6_DnaBD"/>
</dbReference>
<dbReference type="GO" id="GO:0008270">
    <property type="term" value="F:zinc ion binding"/>
    <property type="evidence" value="ECO:0007669"/>
    <property type="project" value="InterPro"/>
</dbReference>
<organism evidence="9 10">
    <name type="scientific">Pleomassaria siparia CBS 279.74</name>
    <dbReference type="NCBI Taxonomy" id="1314801"/>
    <lineage>
        <taxon>Eukaryota</taxon>
        <taxon>Fungi</taxon>
        <taxon>Dikarya</taxon>
        <taxon>Ascomycota</taxon>
        <taxon>Pezizomycotina</taxon>
        <taxon>Dothideomycetes</taxon>
        <taxon>Pleosporomycetidae</taxon>
        <taxon>Pleosporales</taxon>
        <taxon>Pleomassariaceae</taxon>
        <taxon>Pleomassaria</taxon>
    </lineage>
</organism>
<feature type="region of interest" description="Disordered" evidence="7">
    <location>
        <begin position="89"/>
        <end position="141"/>
    </location>
</feature>
<dbReference type="PANTHER" id="PTHR31845">
    <property type="entry name" value="FINGER DOMAIN PROTEIN, PUTATIVE-RELATED"/>
    <property type="match status" value="1"/>
</dbReference>
<dbReference type="OrthoDB" id="5424793at2759"/>
<name>A0A6G1KP99_9PLEO</name>
<feature type="compositionally biased region" description="Low complexity" evidence="7">
    <location>
        <begin position="125"/>
        <end position="137"/>
    </location>
</feature>
<accession>A0A6G1KP99</accession>
<protein>
    <recommendedName>
        <fullName evidence="8">Zn(2)-C6 fungal-type domain-containing protein</fullName>
    </recommendedName>
</protein>
<evidence type="ECO:0000313" key="10">
    <source>
        <dbReference type="Proteomes" id="UP000799428"/>
    </source>
</evidence>
<keyword evidence="5" id="KW-0804">Transcription</keyword>
<dbReference type="InterPro" id="IPR007219">
    <property type="entry name" value="XnlR_reg_dom"/>
</dbReference>
<keyword evidence="3" id="KW-0805">Transcription regulation</keyword>
<dbReference type="PROSITE" id="PS00463">
    <property type="entry name" value="ZN2_CY6_FUNGAL_1"/>
    <property type="match status" value="1"/>
</dbReference>
<evidence type="ECO:0000313" key="9">
    <source>
        <dbReference type="EMBL" id="KAF2714302.1"/>
    </source>
</evidence>
<dbReference type="EMBL" id="MU005764">
    <property type="protein sequence ID" value="KAF2714302.1"/>
    <property type="molecule type" value="Genomic_DNA"/>
</dbReference>
<dbReference type="SUPFAM" id="SSF57701">
    <property type="entry name" value="Zn2/Cys6 DNA-binding domain"/>
    <property type="match status" value="1"/>
</dbReference>
<dbReference type="GO" id="GO:0000981">
    <property type="term" value="F:DNA-binding transcription factor activity, RNA polymerase II-specific"/>
    <property type="evidence" value="ECO:0007669"/>
    <property type="project" value="InterPro"/>
</dbReference>
<keyword evidence="2" id="KW-0479">Metal-binding</keyword>
<dbReference type="Pfam" id="PF00172">
    <property type="entry name" value="Zn_clus"/>
    <property type="match status" value="1"/>
</dbReference>
<comment type="subcellular location">
    <subcellularLocation>
        <location evidence="1">Nucleus</location>
    </subcellularLocation>
</comment>
<gene>
    <name evidence="9" type="ORF">K504DRAFT_368135</name>
</gene>
<dbReference type="CDD" id="cd00067">
    <property type="entry name" value="GAL4"/>
    <property type="match status" value="1"/>
</dbReference>
<dbReference type="GO" id="GO:0006351">
    <property type="term" value="P:DNA-templated transcription"/>
    <property type="evidence" value="ECO:0007669"/>
    <property type="project" value="InterPro"/>
</dbReference>